<dbReference type="Proteomes" id="UP000528734">
    <property type="component" value="Unassembled WGS sequence"/>
</dbReference>
<reference evidence="2 3" key="1">
    <citation type="submission" date="2020-03" db="EMBL/GenBank/DDBJ databases">
        <title>Bradyrhizobium diversity isolated from nodules of Muelleranthus trifoliolatus.</title>
        <authorList>
            <person name="Klepa M."/>
            <person name="Helene L."/>
            <person name="Hungria M."/>
        </authorList>
    </citation>
    <scope>NUCLEOTIDE SEQUENCE [LARGE SCALE GENOMIC DNA]</scope>
    <source>
        <strain evidence="2 3">WSM 1744</strain>
    </source>
</reference>
<accession>A0A7Y4HA11</accession>
<protein>
    <submittedName>
        <fullName evidence="2">AAA family ATPase</fullName>
    </submittedName>
</protein>
<feature type="domain" description="Aminoglycoside phosphotransferase" evidence="1">
    <location>
        <begin position="118"/>
        <end position="287"/>
    </location>
</feature>
<proteinExistence type="predicted"/>
<dbReference type="InterPro" id="IPR027417">
    <property type="entry name" value="P-loop_NTPase"/>
</dbReference>
<dbReference type="InterPro" id="IPR052732">
    <property type="entry name" value="Cell-binding_unc_protein"/>
</dbReference>
<dbReference type="RefSeq" id="WP_171713465.1">
    <property type="nucleotide sequence ID" value="NZ_JAAVLW010000011.1"/>
</dbReference>
<dbReference type="Pfam" id="PF01636">
    <property type="entry name" value="APH"/>
    <property type="match status" value="1"/>
</dbReference>
<dbReference type="AlphaFoldDB" id="A0A7Y4HA11"/>
<dbReference type="EMBL" id="JAAVLW010000011">
    <property type="protein sequence ID" value="NOJ50424.1"/>
    <property type="molecule type" value="Genomic_DNA"/>
</dbReference>
<organism evidence="2 3">
    <name type="scientific">Bradyrhizobium archetypum</name>
    <dbReference type="NCBI Taxonomy" id="2721160"/>
    <lineage>
        <taxon>Bacteria</taxon>
        <taxon>Pseudomonadati</taxon>
        <taxon>Pseudomonadota</taxon>
        <taxon>Alphaproteobacteria</taxon>
        <taxon>Hyphomicrobiales</taxon>
        <taxon>Nitrobacteraceae</taxon>
        <taxon>Bradyrhizobium</taxon>
    </lineage>
</organism>
<dbReference type="InterPro" id="IPR002575">
    <property type="entry name" value="Aminoglycoside_PTrfase"/>
</dbReference>
<dbReference type="Pfam" id="PF13671">
    <property type="entry name" value="AAA_33"/>
    <property type="match status" value="1"/>
</dbReference>
<sequence length="523" mass="57105">MTARPPADTAATDADLQQQVLAFLDNSEFGPATGGKRIDTHASMVFLGADRALKIKRAVRLPFLDYSTLEKRKRACEEELNVNAGNAPELYRRVIAITRNSDGAFEIGGEGAPVEWAVEMARFDENQSLDHVAASKTIDPSLATAVADAILRSHDRAPPAEGESWLASILPIIERNTAKFRTVRGLDVGAIDQLDAASRNFAITLQSLLRQRAERGFVRRCHGDLHLANIALADGRPLLFDAIEFDSVIATTDVLYDLAFTLMDLIHFNQGAAANTVFNRYLAGTTEDGLDGLQLLPLFLSMRAAIRAHVLFVKSEHAGQNAAIWQEAQRYFDLARRFITPRRPLLVAVGGLSGTGKSVLARGLAGLIEPPPGAVIVRSDAVRKHLFGTSNTTTLPESAYQSVTTERVYDALLSTARRILTQGCSVVLDATYLQEAERTAIERLAASDGVRFVGLFLTTDLATRLARIEQRKDDASDATRNVALKQETFAIGMVKWHMIDASGTPDQSLRRARVLLPVVPDEP</sequence>
<dbReference type="Gene3D" id="3.40.50.300">
    <property type="entry name" value="P-loop containing nucleotide triphosphate hydrolases"/>
    <property type="match status" value="1"/>
</dbReference>
<name>A0A7Y4HA11_9BRAD</name>
<comment type="caution">
    <text evidence="2">The sequence shown here is derived from an EMBL/GenBank/DDBJ whole genome shotgun (WGS) entry which is preliminary data.</text>
</comment>
<gene>
    <name evidence="2" type="ORF">HCN50_30010</name>
</gene>
<dbReference type="PANTHER" id="PTHR43883:SF1">
    <property type="entry name" value="GLUCONOKINASE"/>
    <property type="match status" value="1"/>
</dbReference>
<evidence type="ECO:0000313" key="3">
    <source>
        <dbReference type="Proteomes" id="UP000528734"/>
    </source>
</evidence>
<evidence type="ECO:0000259" key="1">
    <source>
        <dbReference type="Pfam" id="PF01636"/>
    </source>
</evidence>
<dbReference type="PANTHER" id="PTHR43883">
    <property type="entry name" value="SLR0207 PROTEIN"/>
    <property type="match status" value="1"/>
</dbReference>
<evidence type="ECO:0000313" key="2">
    <source>
        <dbReference type="EMBL" id="NOJ50424.1"/>
    </source>
</evidence>
<dbReference type="SUPFAM" id="SSF52540">
    <property type="entry name" value="P-loop containing nucleoside triphosphate hydrolases"/>
    <property type="match status" value="1"/>
</dbReference>
<dbReference type="InterPro" id="IPR011009">
    <property type="entry name" value="Kinase-like_dom_sf"/>
</dbReference>
<keyword evidence="3" id="KW-1185">Reference proteome</keyword>
<dbReference type="SUPFAM" id="SSF56112">
    <property type="entry name" value="Protein kinase-like (PK-like)"/>
    <property type="match status" value="1"/>
</dbReference>